<dbReference type="AlphaFoldDB" id="A0A7X0JLU9"/>
<dbReference type="PROSITE" id="PS00041">
    <property type="entry name" value="HTH_ARAC_FAMILY_1"/>
    <property type="match status" value="1"/>
</dbReference>
<feature type="domain" description="HTH araC/xylS-type" evidence="5">
    <location>
        <begin position="219"/>
        <end position="317"/>
    </location>
</feature>
<evidence type="ECO:0000256" key="4">
    <source>
        <dbReference type="SAM" id="MobiDB-lite"/>
    </source>
</evidence>
<dbReference type="SUPFAM" id="SSF52317">
    <property type="entry name" value="Class I glutamine amidotransferase-like"/>
    <property type="match status" value="1"/>
</dbReference>
<dbReference type="InterPro" id="IPR029062">
    <property type="entry name" value="Class_I_gatase-like"/>
</dbReference>
<dbReference type="GO" id="GO:0043565">
    <property type="term" value="F:sequence-specific DNA binding"/>
    <property type="evidence" value="ECO:0007669"/>
    <property type="project" value="InterPro"/>
</dbReference>
<sequence>MSQKAPSQHFDILLLPETNLILLASVIEPLRAANRIAGGDLYRWTLHSPDGTPVDTTCGIPIAVAGAFRPARETDPLFVLSSYDWKKSVTNDLKAQLARTARHRSLIAGIETGTFVLAEAGLLNGSRATIHWEDLEAFSLVYPEVELVRDRFVIDSKRTTTGGPVPTLDLMLELIRMAHGHTLALEVSRLFLYEYGHRLDREHGSAVTSVRQGRDARVQAAVRLMEETVDAPLVLTRLAKRVGVSARHLQDMFQTTMGVGPHTHYIALRLNAARRKVIETSAAIADIAAETGFNSASALSRSYRAQYRESPSETRRRVKRRDPVISSG</sequence>
<gene>
    <name evidence="6" type="ORF">F4695_003394</name>
</gene>
<dbReference type="RefSeq" id="WP_184655340.1">
    <property type="nucleotide sequence ID" value="NZ_JACHBU010000006.1"/>
</dbReference>
<dbReference type="EMBL" id="JACHBU010000006">
    <property type="protein sequence ID" value="MBB6510010.1"/>
    <property type="molecule type" value="Genomic_DNA"/>
</dbReference>
<dbReference type="InterPro" id="IPR050204">
    <property type="entry name" value="AraC_XylS_family_regulators"/>
</dbReference>
<proteinExistence type="predicted"/>
<comment type="caution">
    <text evidence="6">The sequence shown here is derived from an EMBL/GenBank/DDBJ whole genome shotgun (WGS) entry which is preliminary data.</text>
</comment>
<evidence type="ECO:0000313" key="6">
    <source>
        <dbReference type="EMBL" id="MBB6510010.1"/>
    </source>
</evidence>
<name>A0A7X0JLU9_9HYPH</name>
<reference evidence="6 7" key="1">
    <citation type="submission" date="2020-08" db="EMBL/GenBank/DDBJ databases">
        <title>The Agave Microbiome: Exploring the role of microbial communities in plant adaptations to desert environments.</title>
        <authorList>
            <person name="Partida-Martinez L.P."/>
        </authorList>
    </citation>
    <scope>NUCLEOTIDE SEQUENCE [LARGE SCALE GENOMIC DNA]</scope>
    <source>
        <strain evidence="6 7">AS3.12</strain>
    </source>
</reference>
<dbReference type="InterPro" id="IPR018060">
    <property type="entry name" value="HTH_AraC"/>
</dbReference>
<evidence type="ECO:0000256" key="1">
    <source>
        <dbReference type="ARBA" id="ARBA00023015"/>
    </source>
</evidence>
<keyword evidence="1" id="KW-0805">Transcription regulation</keyword>
<keyword evidence="3" id="KW-0804">Transcription</keyword>
<dbReference type="PROSITE" id="PS01124">
    <property type="entry name" value="HTH_ARAC_FAMILY_2"/>
    <property type="match status" value="1"/>
</dbReference>
<dbReference type="GO" id="GO:0003700">
    <property type="term" value="F:DNA-binding transcription factor activity"/>
    <property type="evidence" value="ECO:0007669"/>
    <property type="project" value="InterPro"/>
</dbReference>
<keyword evidence="7" id="KW-1185">Reference proteome</keyword>
<dbReference type="CDD" id="cd03136">
    <property type="entry name" value="GATase1_AraC_ArgR_like"/>
    <property type="match status" value="1"/>
</dbReference>
<dbReference type="PANTHER" id="PTHR46796">
    <property type="entry name" value="HTH-TYPE TRANSCRIPTIONAL ACTIVATOR RHAS-RELATED"/>
    <property type="match status" value="1"/>
</dbReference>
<dbReference type="SUPFAM" id="SSF46689">
    <property type="entry name" value="Homeodomain-like"/>
    <property type="match status" value="2"/>
</dbReference>
<organism evidence="6 7">
    <name type="scientific">Rhizobium soli</name>
    <dbReference type="NCBI Taxonomy" id="424798"/>
    <lineage>
        <taxon>Bacteria</taxon>
        <taxon>Pseudomonadati</taxon>
        <taxon>Pseudomonadota</taxon>
        <taxon>Alphaproteobacteria</taxon>
        <taxon>Hyphomicrobiales</taxon>
        <taxon>Rhizobiaceae</taxon>
        <taxon>Rhizobium/Agrobacterium group</taxon>
        <taxon>Rhizobium</taxon>
    </lineage>
</organism>
<dbReference type="Pfam" id="PF12833">
    <property type="entry name" value="HTH_18"/>
    <property type="match status" value="1"/>
</dbReference>
<feature type="compositionally biased region" description="Basic and acidic residues" evidence="4">
    <location>
        <begin position="306"/>
        <end position="315"/>
    </location>
</feature>
<dbReference type="InterPro" id="IPR018062">
    <property type="entry name" value="HTH_AraC-typ_CS"/>
</dbReference>
<evidence type="ECO:0000256" key="3">
    <source>
        <dbReference type="ARBA" id="ARBA00023163"/>
    </source>
</evidence>
<evidence type="ECO:0000259" key="5">
    <source>
        <dbReference type="PROSITE" id="PS01124"/>
    </source>
</evidence>
<dbReference type="Gene3D" id="3.40.50.880">
    <property type="match status" value="1"/>
</dbReference>
<keyword evidence="2" id="KW-0238">DNA-binding</keyword>
<dbReference type="PANTHER" id="PTHR46796:SF2">
    <property type="entry name" value="TRANSCRIPTIONAL REGULATORY PROTEIN"/>
    <property type="match status" value="1"/>
</dbReference>
<protein>
    <submittedName>
        <fullName evidence="6">Transcriptional regulator GlxA family with amidase domain</fullName>
    </submittedName>
</protein>
<dbReference type="Proteomes" id="UP000585437">
    <property type="component" value="Unassembled WGS sequence"/>
</dbReference>
<evidence type="ECO:0000256" key="2">
    <source>
        <dbReference type="ARBA" id="ARBA00023125"/>
    </source>
</evidence>
<dbReference type="Gene3D" id="1.10.10.60">
    <property type="entry name" value="Homeodomain-like"/>
    <property type="match status" value="1"/>
</dbReference>
<dbReference type="SMART" id="SM00342">
    <property type="entry name" value="HTH_ARAC"/>
    <property type="match status" value="1"/>
</dbReference>
<dbReference type="InterPro" id="IPR009057">
    <property type="entry name" value="Homeodomain-like_sf"/>
</dbReference>
<accession>A0A7X0JLU9</accession>
<feature type="region of interest" description="Disordered" evidence="4">
    <location>
        <begin position="303"/>
        <end position="328"/>
    </location>
</feature>
<evidence type="ECO:0000313" key="7">
    <source>
        <dbReference type="Proteomes" id="UP000585437"/>
    </source>
</evidence>